<sequence length="153" mass="17574">MRKRGTESSERGPTRLRSRLSVEEARLVSAVQEGPDLMVKKQPRSNKLSRARRLREQSGSPVDPESLSGLINLAETRSQSPEHSGIHHRDSRCEDVLWTDKYSPRHSSEVIGNSAPVKKLQMFVNWLKKWKLRADRDERRREENSNGMYGPAL</sequence>
<keyword evidence="3" id="KW-1185">Reference proteome</keyword>
<dbReference type="InterPro" id="IPR027417">
    <property type="entry name" value="P-loop_NTPase"/>
</dbReference>
<feature type="region of interest" description="Disordered" evidence="1">
    <location>
        <begin position="1"/>
        <end position="21"/>
    </location>
</feature>
<evidence type="ECO:0000256" key="1">
    <source>
        <dbReference type="SAM" id="MobiDB-lite"/>
    </source>
</evidence>
<comment type="caution">
    <text evidence="2">The sequence shown here is derived from an EMBL/GenBank/DDBJ whole genome shotgun (WGS) entry which is preliminary data.</text>
</comment>
<feature type="compositionally biased region" description="Basic and acidic residues" evidence="1">
    <location>
        <begin position="1"/>
        <end position="13"/>
    </location>
</feature>
<dbReference type="PANTHER" id="PTHR23389">
    <property type="entry name" value="CHROMOSOME TRANSMISSION FIDELITY FACTOR 18"/>
    <property type="match status" value="1"/>
</dbReference>
<dbReference type="GO" id="GO:0061860">
    <property type="term" value="F:DNA clamp unloader activity"/>
    <property type="evidence" value="ECO:0007669"/>
    <property type="project" value="TreeGrafter"/>
</dbReference>
<name>A0A4Z2I163_9TELE</name>
<dbReference type="OrthoDB" id="9996895at2759"/>
<dbReference type="PANTHER" id="PTHR23389:SF21">
    <property type="entry name" value="ATPASE FAMILY AAA DOMAIN-CONTAINING PROTEIN 5"/>
    <property type="match status" value="1"/>
</dbReference>
<dbReference type="GO" id="GO:0005634">
    <property type="term" value="C:nucleus"/>
    <property type="evidence" value="ECO:0007669"/>
    <property type="project" value="TreeGrafter"/>
</dbReference>
<dbReference type="Gene3D" id="3.40.50.300">
    <property type="entry name" value="P-loop containing nucleotide triphosphate hydrolases"/>
    <property type="match status" value="1"/>
</dbReference>
<organism evidence="2 3">
    <name type="scientific">Liparis tanakae</name>
    <name type="common">Tanaka's snailfish</name>
    <dbReference type="NCBI Taxonomy" id="230148"/>
    <lineage>
        <taxon>Eukaryota</taxon>
        <taxon>Metazoa</taxon>
        <taxon>Chordata</taxon>
        <taxon>Craniata</taxon>
        <taxon>Vertebrata</taxon>
        <taxon>Euteleostomi</taxon>
        <taxon>Actinopterygii</taxon>
        <taxon>Neopterygii</taxon>
        <taxon>Teleostei</taxon>
        <taxon>Neoteleostei</taxon>
        <taxon>Acanthomorphata</taxon>
        <taxon>Eupercaria</taxon>
        <taxon>Perciformes</taxon>
        <taxon>Cottioidei</taxon>
        <taxon>Cottales</taxon>
        <taxon>Liparidae</taxon>
        <taxon>Liparis</taxon>
    </lineage>
</organism>
<dbReference type="AlphaFoldDB" id="A0A4Z2I163"/>
<dbReference type="EMBL" id="SRLO01000156">
    <property type="protein sequence ID" value="TNN70982.1"/>
    <property type="molecule type" value="Genomic_DNA"/>
</dbReference>
<dbReference type="GO" id="GO:0003677">
    <property type="term" value="F:DNA binding"/>
    <property type="evidence" value="ECO:0007669"/>
    <property type="project" value="TreeGrafter"/>
</dbReference>
<evidence type="ECO:0000313" key="3">
    <source>
        <dbReference type="Proteomes" id="UP000314294"/>
    </source>
</evidence>
<evidence type="ECO:0000313" key="2">
    <source>
        <dbReference type="EMBL" id="TNN70982.1"/>
    </source>
</evidence>
<feature type="compositionally biased region" description="Basic and acidic residues" evidence="1">
    <location>
        <begin position="84"/>
        <end position="93"/>
    </location>
</feature>
<feature type="compositionally biased region" description="Basic residues" evidence="1">
    <location>
        <begin position="41"/>
        <end position="53"/>
    </location>
</feature>
<protein>
    <submittedName>
        <fullName evidence="2">ATPase family AAA domain-containing protein 5</fullName>
    </submittedName>
</protein>
<accession>A0A4Z2I163</accession>
<gene>
    <name evidence="2" type="primary">Atad5_1</name>
    <name evidence="2" type="ORF">EYF80_018798</name>
</gene>
<feature type="region of interest" description="Disordered" evidence="1">
    <location>
        <begin position="34"/>
        <end position="93"/>
    </location>
</feature>
<reference evidence="2 3" key="1">
    <citation type="submission" date="2019-03" db="EMBL/GenBank/DDBJ databases">
        <title>First draft genome of Liparis tanakae, snailfish: a comprehensive survey of snailfish specific genes.</title>
        <authorList>
            <person name="Kim W."/>
            <person name="Song I."/>
            <person name="Jeong J.-H."/>
            <person name="Kim D."/>
            <person name="Kim S."/>
            <person name="Ryu S."/>
            <person name="Song J.Y."/>
            <person name="Lee S.K."/>
        </authorList>
    </citation>
    <scope>NUCLEOTIDE SEQUENCE [LARGE SCALE GENOMIC DNA]</scope>
    <source>
        <tissue evidence="2">Muscle</tissue>
    </source>
</reference>
<dbReference type="Proteomes" id="UP000314294">
    <property type="component" value="Unassembled WGS sequence"/>
</dbReference>
<proteinExistence type="predicted"/>